<name>A0A8C9V0C1_SCLFO</name>
<dbReference type="Proteomes" id="UP000694397">
    <property type="component" value="Chromosome 4"/>
</dbReference>
<protein>
    <submittedName>
        <fullName evidence="1">Uncharacterized protein</fullName>
    </submittedName>
</protein>
<evidence type="ECO:0000313" key="2">
    <source>
        <dbReference type="Proteomes" id="UP000694397"/>
    </source>
</evidence>
<dbReference type="Ensembl" id="ENSSFOT00015008990.2">
    <property type="protein sequence ID" value="ENSSFOP00015008865.2"/>
    <property type="gene ID" value="ENSSFOG00015005775.2"/>
</dbReference>
<reference evidence="1 2" key="1">
    <citation type="submission" date="2019-04" db="EMBL/GenBank/DDBJ databases">
        <authorList>
            <consortium name="Wellcome Sanger Institute Data Sharing"/>
        </authorList>
    </citation>
    <scope>NUCLEOTIDE SEQUENCE [LARGE SCALE GENOMIC DNA]</scope>
</reference>
<organism evidence="1 2">
    <name type="scientific">Scleropages formosus</name>
    <name type="common">Asian bonytongue</name>
    <name type="synonym">Osteoglossum formosum</name>
    <dbReference type="NCBI Taxonomy" id="113540"/>
    <lineage>
        <taxon>Eukaryota</taxon>
        <taxon>Metazoa</taxon>
        <taxon>Chordata</taxon>
        <taxon>Craniata</taxon>
        <taxon>Vertebrata</taxon>
        <taxon>Euteleostomi</taxon>
        <taxon>Actinopterygii</taxon>
        <taxon>Neopterygii</taxon>
        <taxon>Teleostei</taxon>
        <taxon>Osteoglossocephala</taxon>
        <taxon>Osteoglossomorpha</taxon>
        <taxon>Osteoglossiformes</taxon>
        <taxon>Osteoglossidae</taxon>
        <taxon>Scleropages</taxon>
    </lineage>
</organism>
<reference evidence="1" key="3">
    <citation type="submission" date="2025-09" db="UniProtKB">
        <authorList>
            <consortium name="Ensembl"/>
        </authorList>
    </citation>
    <scope>IDENTIFICATION</scope>
</reference>
<proteinExistence type="predicted"/>
<evidence type="ECO:0000313" key="1">
    <source>
        <dbReference type="Ensembl" id="ENSSFOP00015008865.2"/>
    </source>
</evidence>
<keyword evidence="2" id="KW-1185">Reference proteome</keyword>
<dbReference type="AlphaFoldDB" id="A0A8C9V0C1"/>
<reference evidence="1" key="2">
    <citation type="submission" date="2025-08" db="UniProtKB">
        <authorList>
            <consortium name="Ensembl"/>
        </authorList>
    </citation>
    <scope>IDENTIFICATION</scope>
</reference>
<sequence>DGTPYPRRQSPAARCEKCVLHTWRDFAWATEPHTHRIPTHILRGEVCVCVFFPLCTKLVLRKQHTALITGETHGTRGTLVNKKDSITPSYHTLLHRCTKGDMTPLYTPDGIFTVRAPLCSSTASRAADPGGRI</sequence>
<accession>A0A8C9V0C1</accession>